<reference evidence="3" key="1">
    <citation type="submission" date="2021-05" db="EMBL/GenBank/DDBJ databases">
        <title>Energy efficiency and biological interactions define the core microbiome of deep oligotrophic groundwater.</title>
        <authorList>
            <person name="Mehrshad M."/>
            <person name="Lopez-Fernandez M."/>
            <person name="Bell E."/>
            <person name="Bernier-Latmani R."/>
            <person name="Bertilsson S."/>
            <person name="Dopson M."/>
        </authorList>
    </citation>
    <scope>NUCLEOTIDE SEQUENCE</scope>
    <source>
        <strain evidence="3">Modern_marine.mb.64</strain>
    </source>
</reference>
<organism evidence="3 4">
    <name type="scientific">Eiseniibacteriota bacterium</name>
    <dbReference type="NCBI Taxonomy" id="2212470"/>
    <lineage>
        <taxon>Bacteria</taxon>
        <taxon>Candidatus Eiseniibacteriota</taxon>
    </lineage>
</organism>
<gene>
    <name evidence="3" type="ORF">KJ970_07840</name>
</gene>
<comment type="caution">
    <text evidence="3">The sequence shown here is derived from an EMBL/GenBank/DDBJ whole genome shotgun (WGS) entry which is preliminary data.</text>
</comment>
<name>A0A948RWI3_UNCEI</name>
<dbReference type="InterPro" id="IPR025965">
    <property type="entry name" value="FlgD/Vpr_Ig-like"/>
</dbReference>
<sequence>MMTRKMIRTIGYLALAFVFCGSAALADSNFTIENPPVDFEVIDAEPFDGVGDNGPYPTFNDAVLGTEGEARSMAEFDISTFSVPPGEVISAATFEIRITDVGVFGLGVDGEIPDNLSVDGYVGNGVAELSDFQVADGNLLDVIATPDPWVGQVISFDVTSFVIDLVEAEEPFAGLTIRAGSFGGLMMAEGAAFPKLTIETIIEPSAIEPIDPPATLLAGRNAPNPFTVFTRIEYDIPGESGRPLILTIHDVTGRLVRMLQNVSQRPGTYSVCWDGTNQSGEAVSGGVYFYSLNWNGKSETRRMLLVR</sequence>
<keyword evidence="1" id="KW-0732">Signal</keyword>
<dbReference type="Gene3D" id="2.60.40.4070">
    <property type="match status" value="1"/>
</dbReference>
<feature type="signal peptide" evidence="1">
    <location>
        <begin position="1"/>
        <end position="26"/>
    </location>
</feature>
<dbReference type="Pfam" id="PF13860">
    <property type="entry name" value="FlgD_ig"/>
    <property type="match status" value="1"/>
</dbReference>
<evidence type="ECO:0000256" key="1">
    <source>
        <dbReference type="SAM" id="SignalP"/>
    </source>
</evidence>
<evidence type="ECO:0000259" key="2">
    <source>
        <dbReference type="Pfam" id="PF13860"/>
    </source>
</evidence>
<dbReference type="AlphaFoldDB" id="A0A948RWI3"/>
<dbReference type="Proteomes" id="UP000777784">
    <property type="component" value="Unassembled WGS sequence"/>
</dbReference>
<protein>
    <recommendedName>
        <fullName evidence="2">FlgD/Vpr Ig-like domain-containing protein</fullName>
    </recommendedName>
</protein>
<dbReference type="EMBL" id="JAHJDP010000037">
    <property type="protein sequence ID" value="MBU2690827.1"/>
    <property type="molecule type" value="Genomic_DNA"/>
</dbReference>
<evidence type="ECO:0000313" key="4">
    <source>
        <dbReference type="Proteomes" id="UP000777784"/>
    </source>
</evidence>
<proteinExistence type="predicted"/>
<accession>A0A948RWI3</accession>
<evidence type="ECO:0000313" key="3">
    <source>
        <dbReference type="EMBL" id="MBU2690827.1"/>
    </source>
</evidence>
<feature type="domain" description="FlgD/Vpr Ig-like" evidence="2">
    <location>
        <begin position="245"/>
        <end position="292"/>
    </location>
</feature>
<feature type="chain" id="PRO_5037693138" description="FlgD/Vpr Ig-like domain-containing protein" evidence="1">
    <location>
        <begin position="27"/>
        <end position="307"/>
    </location>
</feature>